<feature type="region of interest" description="Disordered" evidence="2">
    <location>
        <begin position="184"/>
        <end position="284"/>
    </location>
</feature>
<dbReference type="AlphaFoldDB" id="A0A0C2ZR15"/>
<feature type="compositionally biased region" description="Polar residues" evidence="2">
    <location>
        <begin position="248"/>
        <end position="262"/>
    </location>
</feature>
<evidence type="ECO:0000259" key="3">
    <source>
        <dbReference type="PROSITE" id="PS50071"/>
    </source>
</evidence>
<feature type="DNA-binding region" description="Homeobox" evidence="1">
    <location>
        <begin position="35"/>
        <end position="102"/>
    </location>
</feature>
<dbReference type="OrthoDB" id="2688774at2759"/>
<organism evidence="4 5">
    <name type="scientific">Scleroderma citrinum Foug A</name>
    <dbReference type="NCBI Taxonomy" id="1036808"/>
    <lineage>
        <taxon>Eukaryota</taxon>
        <taxon>Fungi</taxon>
        <taxon>Dikarya</taxon>
        <taxon>Basidiomycota</taxon>
        <taxon>Agaricomycotina</taxon>
        <taxon>Agaricomycetes</taxon>
        <taxon>Agaricomycetidae</taxon>
        <taxon>Boletales</taxon>
        <taxon>Sclerodermatineae</taxon>
        <taxon>Sclerodermataceae</taxon>
        <taxon>Scleroderma</taxon>
    </lineage>
</organism>
<dbReference type="EMBL" id="KN822031">
    <property type="protein sequence ID" value="KIM64008.1"/>
    <property type="molecule type" value="Genomic_DNA"/>
</dbReference>
<evidence type="ECO:0000313" key="4">
    <source>
        <dbReference type="EMBL" id="KIM64008.1"/>
    </source>
</evidence>
<feature type="domain" description="Homeobox" evidence="3">
    <location>
        <begin position="33"/>
        <end position="101"/>
    </location>
</feature>
<comment type="subcellular location">
    <subcellularLocation>
        <location evidence="1">Nucleus</location>
    </subcellularLocation>
</comment>
<feature type="region of interest" description="Disordered" evidence="2">
    <location>
        <begin position="102"/>
        <end position="122"/>
    </location>
</feature>
<dbReference type="InParanoid" id="A0A0C2ZR15"/>
<keyword evidence="1" id="KW-0371">Homeobox</keyword>
<dbReference type="InterPro" id="IPR001356">
    <property type="entry name" value="HD"/>
</dbReference>
<dbReference type="Gene3D" id="1.10.10.60">
    <property type="entry name" value="Homeodomain-like"/>
    <property type="match status" value="1"/>
</dbReference>
<evidence type="ECO:0000313" key="5">
    <source>
        <dbReference type="Proteomes" id="UP000053989"/>
    </source>
</evidence>
<name>A0A0C2ZR15_9AGAM</name>
<keyword evidence="1" id="KW-0238">DNA-binding</keyword>
<proteinExistence type="predicted"/>
<sequence>MVDKELHKQPACLYEPLSFTPPPWHPMDDQTPKASASTRTRITREAIQLLQDYANTVTSYPTRTAKTQLLERIHAIPGNESFTFDKISSWFARHRNPAHSVRRREWSATTGHKDATSPTDATPVLRFADDDSILFPSFTPIQLHQLQQLYRNRPDPAEGVITFWATRLKADREEVAAWIEYQRETTKGQPAPASIASDHTSSLSPTSPTDPFSRTHLPTPAKSPPPNKYPDMRHPSLPPVAVKIEESGQYSPSPATPGSANISPVDRLTNVTPITRKPEEALVS</sequence>
<keyword evidence="5" id="KW-1185">Reference proteome</keyword>
<feature type="compositionally biased region" description="Low complexity" evidence="2">
    <location>
        <begin position="197"/>
        <end position="212"/>
    </location>
</feature>
<dbReference type="GO" id="GO:0005634">
    <property type="term" value="C:nucleus"/>
    <property type="evidence" value="ECO:0007669"/>
    <property type="project" value="UniProtKB-SubCell"/>
</dbReference>
<dbReference type="GO" id="GO:0003677">
    <property type="term" value="F:DNA binding"/>
    <property type="evidence" value="ECO:0007669"/>
    <property type="project" value="UniProtKB-UniRule"/>
</dbReference>
<evidence type="ECO:0000256" key="2">
    <source>
        <dbReference type="SAM" id="MobiDB-lite"/>
    </source>
</evidence>
<dbReference type="Proteomes" id="UP000053989">
    <property type="component" value="Unassembled WGS sequence"/>
</dbReference>
<reference evidence="4 5" key="1">
    <citation type="submission" date="2014-04" db="EMBL/GenBank/DDBJ databases">
        <authorList>
            <consortium name="DOE Joint Genome Institute"/>
            <person name="Kuo A."/>
            <person name="Kohler A."/>
            <person name="Nagy L.G."/>
            <person name="Floudas D."/>
            <person name="Copeland A."/>
            <person name="Barry K.W."/>
            <person name="Cichocki N."/>
            <person name="Veneault-Fourrey C."/>
            <person name="LaButti K."/>
            <person name="Lindquist E.A."/>
            <person name="Lipzen A."/>
            <person name="Lundell T."/>
            <person name="Morin E."/>
            <person name="Murat C."/>
            <person name="Sun H."/>
            <person name="Tunlid A."/>
            <person name="Henrissat B."/>
            <person name="Grigoriev I.V."/>
            <person name="Hibbett D.S."/>
            <person name="Martin F."/>
            <person name="Nordberg H.P."/>
            <person name="Cantor M.N."/>
            <person name="Hua S.X."/>
        </authorList>
    </citation>
    <scope>NUCLEOTIDE SEQUENCE [LARGE SCALE GENOMIC DNA]</scope>
    <source>
        <strain evidence="4 5">Foug A</strain>
    </source>
</reference>
<protein>
    <recommendedName>
        <fullName evidence="3">Homeobox domain-containing protein</fullName>
    </recommendedName>
</protein>
<accession>A0A0C2ZR15</accession>
<feature type="compositionally biased region" description="Basic and acidic residues" evidence="2">
    <location>
        <begin position="103"/>
        <end position="115"/>
    </location>
</feature>
<reference evidence="5" key="2">
    <citation type="submission" date="2015-01" db="EMBL/GenBank/DDBJ databases">
        <title>Evolutionary Origins and Diversification of the Mycorrhizal Mutualists.</title>
        <authorList>
            <consortium name="DOE Joint Genome Institute"/>
            <consortium name="Mycorrhizal Genomics Consortium"/>
            <person name="Kohler A."/>
            <person name="Kuo A."/>
            <person name="Nagy L.G."/>
            <person name="Floudas D."/>
            <person name="Copeland A."/>
            <person name="Barry K.W."/>
            <person name="Cichocki N."/>
            <person name="Veneault-Fourrey C."/>
            <person name="LaButti K."/>
            <person name="Lindquist E.A."/>
            <person name="Lipzen A."/>
            <person name="Lundell T."/>
            <person name="Morin E."/>
            <person name="Murat C."/>
            <person name="Riley R."/>
            <person name="Ohm R."/>
            <person name="Sun H."/>
            <person name="Tunlid A."/>
            <person name="Henrissat B."/>
            <person name="Grigoriev I.V."/>
            <person name="Hibbett D.S."/>
            <person name="Martin F."/>
        </authorList>
    </citation>
    <scope>NUCLEOTIDE SEQUENCE [LARGE SCALE GENOMIC DNA]</scope>
    <source>
        <strain evidence="5">Foug A</strain>
    </source>
</reference>
<dbReference type="HOGENOM" id="CLU_980585_0_0_1"/>
<dbReference type="PROSITE" id="PS50071">
    <property type="entry name" value="HOMEOBOX_2"/>
    <property type="match status" value="1"/>
</dbReference>
<evidence type="ECO:0000256" key="1">
    <source>
        <dbReference type="PROSITE-ProRule" id="PRU00108"/>
    </source>
</evidence>
<gene>
    <name evidence="4" type="ORF">SCLCIDRAFT_678946</name>
</gene>
<keyword evidence="1" id="KW-0539">Nucleus</keyword>